<dbReference type="EMBL" id="GL945474">
    <property type="protein sequence ID" value="EGO04692.1"/>
    <property type="molecule type" value="Genomic_DNA"/>
</dbReference>
<evidence type="ECO:0000313" key="2">
    <source>
        <dbReference type="Proteomes" id="UP000008063"/>
    </source>
</evidence>
<dbReference type="Proteomes" id="UP000008063">
    <property type="component" value="Unassembled WGS sequence"/>
</dbReference>
<protein>
    <submittedName>
        <fullName evidence="1">Uncharacterized protein</fullName>
    </submittedName>
</protein>
<sequence length="75" mass="8719">VLYNIMCQYNKHFLKRILESTYHQVPSGVSMYKGIRLFHVHGHQDICFPRYAPNFILGAGQVDGEILKMLWAPLN</sequence>
<feature type="non-terminal residue" evidence="1">
    <location>
        <position position="1"/>
    </location>
</feature>
<organism evidence="2">
    <name type="scientific">Serpula lacrymans var. lacrymans (strain S7.3)</name>
    <name type="common">Dry rot fungus</name>
    <dbReference type="NCBI Taxonomy" id="936435"/>
    <lineage>
        <taxon>Eukaryota</taxon>
        <taxon>Fungi</taxon>
        <taxon>Dikarya</taxon>
        <taxon>Basidiomycota</taxon>
        <taxon>Agaricomycotina</taxon>
        <taxon>Agaricomycetes</taxon>
        <taxon>Agaricomycetidae</taxon>
        <taxon>Boletales</taxon>
        <taxon>Coniophorineae</taxon>
        <taxon>Serpulaceae</taxon>
        <taxon>Serpula</taxon>
    </lineage>
</organism>
<dbReference type="InterPro" id="IPR040521">
    <property type="entry name" value="KDZ"/>
</dbReference>
<proteinExistence type="predicted"/>
<dbReference type="OrthoDB" id="3257768at2759"/>
<gene>
    <name evidence="1" type="ORF">SERLA73DRAFT_27812</name>
</gene>
<name>F8PF19_SERL3</name>
<keyword evidence="2" id="KW-1185">Reference proteome</keyword>
<evidence type="ECO:0000313" key="1">
    <source>
        <dbReference type="EMBL" id="EGO04692.1"/>
    </source>
</evidence>
<dbReference type="AlphaFoldDB" id="F8PF19"/>
<dbReference type="InParanoid" id="F8PF19"/>
<accession>F8PF19</accession>
<dbReference type="OMA" id="CLFRLAM"/>
<reference evidence="2" key="1">
    <citation type="journal article" date="2011" name="Science">
        <title>The plant cell wall-decomposing machinery underlies the functional diversity of forest fungi.</title>
        <authorList>
            <person name="Eastwood D.C."/>
            <person name="Floudas D."/>
            <person name="Binder M."/>
            <person name="Majcherczyk A."/>
            <person name="Schneider P."/>
            <person name="Aerts A."/>
            <person name="Asiegbu F.O."/>
            <person name="Baker S.E."/>
            <person name="Barry K."/>
            <person name="Bendiksby M."/>
            <person name="Blumentritt M."/>
            <person name="Coutinho P.M."/>
            <person name="Cullen D."/>
            <person name="de Vries R.P."/>
            <person name="Gathman A."/>
            <person name="Goodell B."/>
            <person name="Henrissat B."/>
            <person name="Ihrmark K."/>
            <person name="Kauserud H."/>
            <person name="Kohler A."/>
            <person name="LaButti K."/>
            <person name="Lapidus A."/>
            <person name="Lavin J.L."/>
            <person name="Lee Y.-H."/>
            <person name="Lindquist E."/>
            <person name="Lilly W."/>
            <person name="Lucas S."/>
            <person name="Morin E."/>
            <person name="Murat C."/>
            <person name="Oguiza J.A."/>
            <person name="Park J."/>
            <person name="Pisabarro A.G."/>
            <person name="Riley R."/>
            <person name="Rosling A."/>
            <person name="Salamov A."/>
            <person name="Schmidt O."/>
            <person name="Schmutz J."/>
            <person name="Skrede I."/>
            <person name="Stenlid J."/>
            <person name="Wiebenga A."/>
            <person name="Xie X."/>
            <person name="Kuees U."/>
            <person name="Hibbett D.S."/>
            <person name="Hoffmeister D."/>
            <person name="Hoegberg N."/>
            <person name="Martin F."/>
            <person name="Grigoriev I.V."/>
            <person name="Watkinson S.C."/>
        </authorList>
    </citation>
    <scope>NUCLEOTIDE SEQUENCE [LARGE SCALE GENOMIC DNA]</scope>
    <source>
        <strain evidence="2">strain S7.3</strain>
    </source>
</reference>
<feature type="non-terminal residue" evidence="1">
    <location>
        <position position="75"/>
    </location>
</feature>
<dbReference type="HOGENOM" id="CLU_003703_5_3_1"/>
<dbReference type="Pfam" id="PF18758">
    <property type="entry name" value="KDZ"/>
    <property type="match status" value="1"/>
</dbReference>